<keyword evidence="3" id="KW-0479">Metal-binding</keyword>
<dbReference type="PIRSF" id="PIRSF000915">
    <property type="entry name" value="PGP-type_phosphatase"/>
    <property type="match status" value="1"/>
</dbReference>
<name>A0A1I7X1Q9_HETBA</name>
<dbReference type="GO" id="GO:0046872">
    <property type="term" value="F:metal ion binding"/>
    <property type="evidence" value="ECO:0007669"/>
    <property type="project" value="UniProtKB-KW"/>
</dbReference>
<protein>
    <submittedName>
        <fullName evidence="7">4-nitrophenylphosphatase</fullName>
    </submittedName>
</protein>
<evidence type="ECO:0000256" key="5">
    <source>
        <dbReference type="SAM" id="SignalP"/>
    </source>
</evidence>
<evidence type="ECO:0000313" key="7">
    <source>
        <dbReference type="WBParaSite" id="Hba_11372"/>
    </source>
</evidence>
<keyword evidence="4" id="KW-0472">Membrane</keyword>
<dbReference type="InterPro" id="IPR023214">
    <property type="entry name" value="HAD_sf"/>
</dbReference>
<evidence type="ECO:0000256" key="3">
    <source>
        <dbReference type="PIRSR" id="PIRSR000915-3"/>
    </source>
</evidence>
<evidence type="ECO:0000313" key="6">
    <source>
        <dbReference type="Proteomes" id="UP000095283"/>
    </source>
</evidence>
<dbReference type="Proteomes" id="UP000095283">
    <property type="component" value="Unplaced"/>
</dbReference>
<feature type="binding site" evidence="2">
    <location>
        <position position="217"/>
    </location>
    <ligand>
        <name>substrate</name>
    </ligand>
</feature>
<sequence>MILPVFSAALVLVYETYIFDIDGVLISNNAVVKNSPEFVNYLYRQGKNVFFVTNNAQVNTFYKAEELFKYGFYFITPRHIITPLDVLINYFKIHNYTNSTIYLVSTRNIKETLESKLAIKVLGFEAHAPLQEHFDYQDVITSMKSKPSAVVIDEKPAFTMQQLATIINFLRDPEVKFFALGTDMVWKGPNDILCPGGGAIKSVVEIVTGRTATSFGKPSISLSDYIHSTMLIDVNRTIMFGDNLFTDIEFANSNGFDACLMLTGVHSATDVDMVIRKKMYINIPRFVGNFSDIIKELSNMISAHRFEIFAVTMMMCSFMYQCIMYIVVVLPKHNYLC</sequence>
<accession>A0A1I7X1Q9</accession>
<dbReference type="SUPFAM" id="SSF56784">
    <property type="entry name" value="HAD-like"/>
    <property type="match status" value="1"/>
</dbReference>
<feature type="binding site" evidence="3">
    <location>
        <position position="20"/>
    </location>
    <ligand>
        <name>Mg(2+)</name>
        <dbReference type="ChEBI" id="CHEBI:18420"/>
    </ligand>
</feature>
<organism evidence="6 7">
    <name type="scientific">Heterorhabditis bacteriophora</name>
    <name type="common">Entomopathogenic nematode worm</name>
    <dbReference type="NCBI Taxonomy" id="37862"/>
    <lineage>
        <taxon>Eukaryota</taxon>
        <taxon>Metazoa</taxon>
        <taxon>Ecdysozoa</taxon>
        <taxon>Nematoda</taxon>
        <taxon>Chromadorea</taxon>
        <taxon>Rhabditida</taxon>
        <taxon>Rhabditina</taxon>
        <taxon>Rhabditomorpha</taxon>
        <taxon>Strongyloidea</taxon>
        <taxon>Heterorhabditidae</taxon>
        <taxon>Heterorhabditis</taxon>
    </lineage>
</organism>
<feature type="transmembrane region" description="Helical" evidence="4">
    <location>
        <begin position="308"/>
        <end position="330"/>
    </location>
</feature>
<dbReference type="InterPro" id="IPR036412">
    <property type="entry name" value="HAD-like_sf"/>
</dbReference>
<evidence type="ECO:0000256" key="1">
    <source>
        <dbReference type="PIRSR" id="PIRSR000915-1"/>
    </source>
</evidence>
<dbReference type="Pfam" id="PF13242">
    <property type="entry name" value="Hydrolase_like"/>
    <property type="match status" value="1"/>
</dbReference>
<feature type="signal peptide" evidence="5">
    <location>
        <begin position="1"/>
        <end position="18"/>
    </location>
</feature>
<feature type="binding site" evidence="3">
    <location>
        <position position="22"/>
    </location>
    <ligand>
        <name>Mg(2+)</name>
        <dbReference type="ChEBI" id="CHEBI:18420"/>
    </ligand>
</feature>
<keyword evidence="4" id="KW-0812">Transmembrane</keyword>
<dbReference type="WBParaSite" id="Hba_11372">
    <property type="protein sequence ID" value="Hba_11372"/>
    <property type="gene ID" value="Hba_11372"/>
</dbReference>
<keyword evidence="5" id="KW-0732">Signal</keyword>
<dbReference type="Pfam" id="PF13344">
    <property type="entry name" value="Hydrolase_6"/>
    <property type="match status" value="1"/>
</dbReference>
<feature type="active site" description="Nucleophile" evidence="1">
    <location>
        <position position="20"/>
    </location>
</feature>
<evidence type="ECO:0000256" key="4">
    <source>
        <dbReference type="SAM" id="Phobius"/>
    </source>
</evidence>
<dbReference type="InterPro" id="IPR006357">
    <property type="entry name" value="HAD-SF_hydro_IIA"/>
</dbReference>
<dbReference type="GO" id="GO:0016791">
    <property type="term" value="F:phosphatase activity"/>
    <property type="evidence" value="ECO:0007669"/>
    <property type="project" value="TreeGrafter"/>
</dbReference>
<dbReference type="Gene3D" id="3.40.50.1000">
    <property type="entry name" value="HAD superfamily/HAD-like"/>
    <property type="match status" value="2"/>
</dbReference>
<dbReference type="PANTHER" id="PTHR19288">
    <property type="entry name" value="4-NITROPHENYLPHOSPHATASE-RELATED"/>
    <property type="match status" value="1"/>
</dbReference>
<feature type="chain" id="PRO_5009310925" evidence="5">
    <location>
        <begin position="19"/>
        <end position="337"/>
    </location>
</feature>
<dbReference type="PANTHER" id="PTHR19288:SF93">
    <property type="entry name" value="FI11325P-RELATED"/>
    <property type="match status" value="1"/>
</dbReference>
<feature type="active site" description="Proton donor" evidence="1">
    <location>
        <position position="22"/>
    </location>
</feature>
<dbReference type="GO" id="GO:0005737">
    <property type="term" value="C:cytoplasm"/>
    <property type="evidence" value="ECO:0007669"/>
    <property type="project" value="TreeGrafter"/>
</dbReference>
<feature type="binding site" evidence="3">
    <location>
        <position position="242"/>
    </location>
    <ligand>
        <name>Mg(2+)</name>
        <dbReference type="ChEBI" id="CHEBI:18420"/>
    </ligand>
</feature>
<reference evidence="7" key="1">
    <citation type="submission" date="2016-11" db="UniProtKB">
        <authorList>
            <consortium name="WormBaseParasite"/>
        </authorList>
    </citation>
    <scope>IDENTIFICATION</scope>
</reference>
<proteinExistence type="predicted"/>
<comment type="cofactor">
    <cofactor evidence="3">
        <name>Mg(2+)</name>
        <dbReference type="ChEBI" id="CHEBI:18420"/>
    </cofactor>
    <text evidence="3">Divalent metal ions. Mg(2+) is the most effective.</text>
</comment>
<keyword evidence="6" id="KW-1185">Reference proteome</keyword>
<dbReference type="AlphaFoldDB" id="A0A1I7X1Q9"/>
<keyword evidence="3" id="KW-0460">Magnesium</keyword>
<keyword evidence="4" id="KW-1133">Transmembrane helix</keyword>
<evidence type="ECO:0000256" key="2">
    <source>
        <dbReference type="PIRSR" id="PIRSR000915-2"/>
    </source>
</evidence>
<dbReference type="NCBIfam" id="TIGR01460">
    <property type="entry name" value="HAD-SF-IIA"/>
    <property type="match status" value="1"/>
</dbReference>